<organism evidence="1">
    <name type="scientific">Timema bartmani</name>
    <dbReference type="NCBI Taxonomy" id="61472"/>
    <lineage>
        <taxon>Eukaryota</taxon>
        <taxon>Metazoa</taxon>
        <taxon>Ecdysozoa</taxon>
        <taxon>Arthropoda</taxon>
        <taxon>Hexapoda</taxon>
        <taxon>Insecta</taxon>
        <taxon>Pterygota</taxon>
        <taxon>Neoptera</taxon>
        <taxon>Polyneoptera</taxon>
        <taxon>Phasmatodea</taxon>
        <taxon>Timematodea</taxon>
        <taxon>Timematoidea</taxon>
        <taxon>Timematidae</taxon>
        <taxon>Timema</taxon>
    </lineage>
</organism>
<sequence length="250" mass="27720">MTPSQSAVGIVNTHFKSQAPFLIPTTERLDCDDDFHVVPSLPAEGYKNDSFLTEKNQRQSLLSGQDRKIEIRILVRCIEGGLSQMVFHSPSKIMNYSGEDSISEEKVLAVIAVFGHVSSNNNSTQDSYSPNAKNINGTNLSVGGEQEADQNIPKKGSTLAELIFRTVKVRSRDYMVCVQAGILEGLYGCFTLWGNSRSTHTVLKLRSNIVQCESNGSVYTIENATLTRTRNDHHDLCREYFDRSPNGALL</sequence>
<proteinExistence type="predicted"/>
<dbReference type="EMBL" id="OD568598">
    <property type="protein sequence ID" value="CAD7447153.1"/>
    <property type="molecule type" value="Genomic_DNA"/>
</dbReference>
<dbReference type="AlphaFoldDB" id="A0A7R9F530"/>
<accession>A0A7R9F530</accession>
<reference evidence="1" key="1">
    <citation type="submission" date="2020-11" db="EMBL/GenBank/DDBJ databases">
        <authorList>
            <person name="Tran Van P."/>
        </authorList>
    </citation>
    <scope>NUCLEOTIDE SEQUENCE</scope>
</reference>
<evidence type="ECO:0000313" key="1">
    <source>
        <dbReference type="EMBL" id="CAD7447153.1"/>
    </source>
</evidence>
<name>A0A7R9F530_9NEOP</name>
<gene>
    <name evidence="1" type="ORF">TBIB3V08_LOCUS9469</name>
</gene>
<protein>
    <submittedName>
        <fullName evidence="1">Uncharacterized protein</fullName>
    </submittedName>
</protein>